<dbReference type="EMBL" id="AUBJ02000001">
    <property type="protein sequence ID" value="MCP2334226.1"/>
    <property type="molecule type" value="Genomic_DNA"/>
</dbReference>
<evidence type="ECO:0000256" key="1">
    <source>
        <dbReference type="ARBA" id="ARBA00022603"/>
    </source>
</evidence>
<dbReference type="Gene3D" id="3.40.50.150">
    <property type="entry name" value="Vaccinia Virus protein VP39"/>
    <property type="match status" value="1"/>
</dbReference>
<evidence type="ECO:0000256" key="2">
    <source>
        <dbReference type="ARBA" id="ARBA00022679"/>
    </source>
</evidence>
<comment type="caution">
    <text evidence="4">The sequence shown here is derived from an EMBL/GenBank/DDBJ whole genome shotgun (WGS) entry which is preliminary data.</text>
</comment>
<keyword evidence="1 4" id="KW-0489">Methyltransferase</keyword>
<dbReference type="PANTHER" id="PTHR44942">
    <property type="entry name" value="METHYLTRANSF_11 DOMAIN-CONTAINING PROTEIN"/>
    <property type="match status" value="1"/>
</dbReference>
<name>A0ABT1JRC4_ACTCY</name>
<dbReference type="InterPro" id="IPR029063">
    <property type="entry name" value="SAM-dependent_MTases_sf"/>
</dbReference>
<dbReference type="InterPro" id="IPR041698">
    <property type="entry name" value="Methyltransf_25"/>
</dbReference>
<accession>A0ABT1JRC4</accession>
<dbReference type="CDD" id="cd02440">
    <property type="entry name" value="AdoMet_MTases"/>
    <property type="match status" value="1"/>
</dbReference>
<sequence>MLGRAAFGEPRGLPGRLGGLLMSWLNRSVERHAVLLADPAPRDTVLVIGFGPGVGLLAAAEAAWRGHVVGVDPSRIMVRTALARCAERVRSGQMRLHLGTAAELGEADDSVDIAISVNNVHLWPDRRAGFTEVRRVLRPHGRLVLSAHRGVLGNVLDEIPDELTACGFTSVEVDIDDRGVGGSVEIIGTRAG</sequence>
<dbReference type="InterPro" id="IPR051052">
    <property type="entry name" value="Diverse_substrate_MTase"/>
</dbReference>
<dbReference type="GO" id="GO:0032259">
    <property type="term" value="P:methylation"/>
    <property type="evidence" value="ECO:0007669"/>
    <property type="project" value="UniProtKB-KW"/>
</dbReference>
<evidence type="ECO:0000313" key="5">
    <source>
        <dbReference type="Proteomes" id="UP000791080"/>
    </source>
</evidence>
<feature type="domain" description="Methyltransferase" evidence="3">
    <location>
        <begin position="45"/>
        <end position="141"/>
    </location>
</feature>
<gene>
    <name evidence="4" type="ORF">G443_004496</name>
</gene>
<dbReference type="Pfam" id="PF13649">
    <property type="entry name" value="Methyltransf_25"/>
    <property type="match status" value="1"/>
</dbReference>
<dbReference type="Proteomes" id="UP000791080">
    <property type="component" value="Unassembled WGS sequence"/>
</dbReference>
<dbReference type="SUPFAM" id="SSF53335">
    <property type="entry name" value="S-adenosyl-L-methionine-dependent methyltransferases"/>
    <property type="match status" value="1"/>
</dbReference>
<reference evidence="4 5" key="1">
    <citation type="submission" date="2022-06" db="EMBL/GenBank/DDBJ databases">
        <title>Genomic Encyclopedia of Type Strains, Phase I: the one thousand microbial genomes (KMG-I) project.</title>
        <authorList>
            <person name="Kyrpides N."/>
        </authorList>
    </citation>
    <scope>NUCLEOTIDE SEQUENCE [LARGE SCALE GENOMIC DNA]</scope>
    <source>
        <strain evidence="4 5">DSM 43889</strain>
    </source>
</reference>
<protein>
    <submittedName>
        <fullName evidence="4">Methyltransferase domain-containing protein</fullName>
    </submittedName>
</protein>
<keyword evidence="2" id="KW-0808">Transferase</keyword>
<proteinExistence type="predicted"/>
<dbReference type="GO" id="GO:0008168">
    <property type="term" value="F:methyltransferase activity"/>
    <property type="evidence" value="ECO:0007669"/>
    <property type="project" value="UniProtKB-KW"/>
</dbReference>
<dbReference type="PANTHER" id="PTHR44942:SF4">
    <property type="entry name" value="METHYLTRANSFERASE TYPE 11 DOMAIN-CONTAINING PROTEIN"/>
    <property type="match status" value="1"/>
</dbReference>
<organism evidence="4 5">
    <name type="scientific">Actinoalloteichus caeruleus DSM 43889</name>
    <dbReference type="NCBI Taxonomy" id="1120930"/>
    <lineage>
        <taxon>Bacteria</taxon>
        <taxon>Bacillati</taxon>
        <taxon>Actinomycetota</taxon>
        <taxon>Actinomycetes</taxon>
        <taxon>Pseudonocardiales</taxon>
        <taxon>Pseudonocardiaceae</taxon>
        <taxon>Actinoalloteichus</taxon>
        <taxon>Actinoalloteichus cyanogriseus</taxon>
    </lineage>
</organism>
<evidence type="ECO:0000259" key="3">
    <source>
        <dbReference type="Pfam" id="PF13649"/>
    </source>
</evidence>
<keyword evidence="5" id="KW-1185">Reference proteome</keyword>
<evidence type="ECO:0000313" key="4">
    <source>
        <dbReference type="EMBL" id="MCP2334226.1"/>
    </source>
</evidence>